<sequence>MKKTANHSAVLQMSTERKHTITVLRALLDRQQDLIHQLRIEQNQIRVKLQRLLEEEKYGYIKRRS</sequence>
<evidence type="ECO:0000313" key="2">
    <source>
        <dbReference type="Proteomes" id="UP001232063"/>
    </source>
</evidence>
<gene>
    <name evidence="1" type="ORF">QNI22_36175</name>
</gene>
<dbReference type="RefSeq" id="WP_314518924.1">
    <property type="nucleotide sequence ID" value="NZ_JASJOU010000020.1"/>
</dbReference>
<organism evidence="1 2">
    <name type="scientific">Xanthocytophaga agilis</name>
    <dbReference type="NCBI Taxonomy" id="3048010"/>
    <lineage>
        <taxon>Bacteria</taxon>
        <taxon>Pseudomonadati</taxon>
        <taxon>Bacteroidota</taxon>
        <taxon>Cytophagia</taxon>
        <taxon>Cytophagales</taxon>
        <taxon>Rhodocytophagaceae</taxon>
        <taxon>Xanthocytophaga</taxon>
    </lineage>
</organism>
<protein>
    <submittedName>
        <fullName evidence="1">Uncharacterized protein</fullName>
    </submittedName>
</protein>
<comment type="caution">
    <text evidence="1">The sequence shown here is derived from an EMBL/GenBank/DDBJ whole genome shotgun (WGS) entry which is preliminary data.</text>
</comment>
<dbReference type="Proteomes" id="UP001232063">
    <property type="component" value="Unassembled WGS sequence"/>
</dbReference>
<dbReference type="AlphaFoldDB" id="A0AAE3RCX2"/>
<dbReference type="EMBL" id="JASJOU010000020">
    <property type="protein sequence ID" value="MDJ1506154.1"/>
    <property type="molecule type" value="Genomic_DNA"/>
</dbReference>
<reference evidence="1" key="1">
    <citation type="submission" date="2023-05" db="EMBL/GenBank/DDBJ databases">
        <authorList>
            <person name="Zhang X."/>
        </authorList>
    </citation>
    <scope>NUCLEOTIDE SEQUENCE</scope>
    <source>
        <strain evidence="1">BD1B2-1</strain>
    </source>
</reference>
<keyword evidence="2" id="KW-1185">Reference proteome</keyword>
<accession>A0AAE3RCX2</accession>
<proteinExistence type="predicted"/>
<name>A0AAE3RCX2_9BACT</name>
<evidence type="ECO:0000313" key="1">
    <source>
        <dbReference type="EMBL" id="MDJ1506154.1"/>
    </source>
</evidence>